<comment type="caution">
    <text evidence="2">The sequence shown here is derived from an EMBL/GenBank/DDBJ whole genome shotgun (WGS) entry which is preliminary data.</text>
</comment>
<feature type="compositionally biased region" description="Gly residues" evidence="1">
    <location>
        <begin position="10"/>
        <end position="40"/>
    </location>
</feature>
<dbReference type="EMBL" id="NEWD01000038">
    <property type="protein sequence ID" value="OXM99430.1"/>
    <property type="molecule type" value="Genomic_DNA"/>
</dbReference>
<evidence type="ECO:0000313" key="3">
    <source>
        <dbReference type="Proteomes" id="UP000215433"/>
    </source>
</evidence>
<reference evidence="2 3" key="1">
    <citation type="submission" date="2017-05" db="EMBL/GenBank/DDBJ databases">
        <title>Bifidobacterium vansinderenii sp. nov.</title>
        <authorList>
            <person name="Lugli G.A."/>
            <person name="Duranti S."/>
            <person name="Mangifesta M."/>
        </authorList>
    </citation>
    <scope>NUCLEOTIDE SEQUENCE [LARGE SCALE GENOMIC DNA]</scope>
    <source>
        <strain evidence="2 3">Tam10B</strain>
    </source>
</reference>
<sequence>MSEERNHSAGRGGHSGGYGKGRGNGGGYGKGRGGKSFGGGRGRDDRRGGYGNRGDNGGGRRFQRDGEFRRYNDDHGDRREGRDGDESRGGFKGGYKKSYGNRGGNGGFRRDGERRFDRRDDRRDGGRRDFHRDDRRFDRRDRDGERDERRFEDRRDFRRDDRRDDRRDGERRNFRRDGERRFDRRDDRKDFHRDDRKVGFRGDRDRRDGDRRDFQRDDRRPRRSFDDKPRNPRYAKDGDEFKGGERRERTNNYNRDGKGSHAFYQGGRRNSDGTVSYPSQNPYTDRRPDEPKMPKGLEWSMLSPDERERLRGLSKEHAENIGLHMLAAYTLEESDPEWALEHAKWIARQASRIDMTRETLALVAYRQGDYKLALREFRTAYRMNGYVDYLPFMADCERGLGNPKKAIELAMSDDAKQLRGESKAEMFLVVAGAYADLENWDKAIDMVHTIGHAKGISGGYRMRAVQAEQYFLEQAGRTEEAAKLDDFVGRLEDEYADVEDDDDAIIDNDLEDIDDELLEGLGIDPTAFADDNDDTEGDEESDADDSKDSDDDSTVSDEDDVTSDELDVTSTTVNELDEHDTDADNPRNADDEETLPAEETQQGSDSDTDPSDPDAFDGTEDEASEAESEDGADQAE</sequence>
<dbReference type="AlphaFoldDB" id="A0A229VUY7"/>
<feature type="region of interest" description="Disordered" evidence="1">
    <location>
        <begin position="520"/>
        <end position="636"/>
    </location>
</feature>
<feature type="compositionally biased region" description="Acidic residues" evidence="1">
    <location>
        <begin position="606"/>
        <end position="636"/>
    </location>
</feature>
<dbReference type="GO" id="GO:0004386">
    <property type="term" value="F:helicase activity"/>
    <property type="evidence" value="ECO:0007669"/>
    <property type="project" value="UniProtKB-KW"/>
</dbReference>
<feature type="region of interest" description="Disordered" evidence="1">
    <location>
        <begin position="193"/>
        <end position="298"/>
    </location>
</feature>
<accession>A0A229VUY7</accession>
<keyword evidence="2" id="KW-0547">Nucleotide-binding</keyword>
<name>A0A229VUY7_9BIFI</name>
<organism evidence="2 3">
    <name type="scientific">Bifidobacterium vansinderenii</name>
    <dbReference type="NCBI Taxonomy" id="1984871"/>
    <lineage>
        <taxon>Bacteria</taxon>
        <taxon>Bacillati</taxon>
        <taxon>Actinomycetota</taxon>
        <taxon>Actinomycetes</taxon>
        <taxon>Bifidobacteriales</taxon>
        <taxon>Bifidobacteriaceae</taxon>
        <taxon>Bifidobacterium</taxon>
    </lineage>
</organism>
<keyword evidence="3" id="KW-1185">Reference proteome</keyword>
<feature type="compositionally biased region" description="Basic and acidic residues" evidence="1">
    <location>
        <begin position="108"/>
        <end position="135"/>
    </location>
</feature>
<dbReference type="RefSeq" id="WP_233133705.1">
    <property type="nucleotide sequence ID" value="NZ_NEWD01000038.1"/>
</dbReference>
<feature type="compositionally biased region" description="Gly residues" evidence="1">
    <location>
        <begin position="49"/>
        <end position="60"/>
    </location>
</feature>
<dbReference type="Proteomes" id="UP000215433">
    <property type="component" value="Unassembled WGS sequence"/>
</dbReference>
<feature type="compositionally biased region" description="Basic and acidic residues" evidence="1">
    <location>
        <begin position="62"/>
        <end position="89"/>
    </location>
</feature>
<evidence type="ECO:0000256" key="1">
    <source>
        <dbReference type="SAM" id="MobiDB-lite"/>
    </source>
</evidence>
<keyword evidence="2" id="KW-0347">Helicase</keyword>
<feature type="compositionally biased region" description="Acidic residues" evidence="1">
    <location>
        <begin position="530"/>
        <end position="567"/>
    </location>
</feature>
<feature type="compositionally biased region" description="Basic and acidic residues" evidence="1">
    <location>
        <begin position="193"/>
        <end position="259"/>
    </location>
</feature>
<feature type="compositionally biased region" description="Basic and acidic residues" evidence="1">
    <location>
        <begin position="284"/>
        <end position="295"/>
    </location>
</feature>
<proteinExistence type="predicted"/>
<dbReference type="SUPFAM" id="SSF48452">
    <property type="entry name" value="TPR-like"/>
    <property type="match status" value="1"/>
</dbReference>
<gene>
    <name evidence="2" type="ORF">Tam10B_2177</name>
</gene>
<keyword evidence="2" id="KW-0378">Hydrolase</keyword>
<dbReference type="Gene3D" id="1.25.40.10">
    <property type="entry name" value="Tetratricopeptide repeat domain"/>
    <property type="match status" value="1"/>
</dbReference>
<protein>
    <submittedName>
        <fullName evidence="2">Helicase</fullName>
    </submittedName>
</protein>
<feature type="region of interest" description="Disordered" evidence="1">
    <location>
        <begin position="1"/>
        <end position="135"/>
    </location>
</feature>
<dbReference type="InterPro" id="IPR011990">
    <property type="entry name" value="TPR-like_helical_dom_sf"/>
</dbReference>
<feature type="compositionally biased region" description="Polar residues" evidence="1">
    <location>
        <begin position="272"/>
        <end position="283"/>
    </location>
</feature>
<keyword evidence="2" id="KW-0067">ATP-binding</keyword>
<evidence type="ECO:0000313" key="2">
    <source>
        <dbReference type="EMBL" id="OXM99430.1"/>
    </source>
</evidence>